<dbReference type="GO" id="GO:0000978">
    <property type="term" value="F:RNA polymerase II cis-regulatory region sequence-specific DNA binding"/>
    <property type="evidence" value="ECO:0007669"/>
    <property type="project" value="TreeGrafter"/>
</dbReference>
<organism evidence="10 11">
    <name type="scientific">Takifugu rubripes</name>
    <name type="common">Japanese pufferfish</name>
    <name type="synonym">Fugu rubripes</name>
    <dbReference type="NCBI Taxonomy" id="31033"/>
    <lineage>
        <taxon>Eukaryota</taxon>
        <taxon>Metazoa</taxon>
        <taxon>Chordata</taxon>
        <taxon>Craniata</taxon>
        <taxon>Vertebrata</taxon>
        <taxon>Euteleostomi</taxon>
        <taxon>Actinopterygii</taxon>
        <taxon>Neopterygii</taxon>
        <taxon>Teleostei</taxon>
        <taxon>Neoteleostei</taxon>
        <taxon>Acanthomorphata</taxon>
        <taxon>Eupercaria</taxon>
        <taxon>Tetraodontiformes</taxon>
        <taxon>Tetradontoidea</taxon>
        <taxon>Tetraodontidae</taxon>
        <taxon>Takifugu</taxon>
    </lineage>
</organism>
<dbReference type="GO" id="GO:0008270">
    <property type="term" value="F:zinc ion binding"/>
    <property type="evidence" value="ECO:0007669"/>
    <property type="project" value="UniProtKB-KW"/>
</dbReference>
<reference evidence="10" key="3">
    <citation type="submission" date="2025-09" db="UniProtKB">
        <authorList>
            <consortium name="Ensembl"/>
        </authorList>
    </citation>
    <scope>IDENTIFICATION</scope>
</reference>
<evidence type="ECO:0000259" key="9">
    <source>
        <dbReference type="PROSITE" id="PS50157"/>
    </source>
</evidence>
<evidence type="ECO:0000256" key="6">
    <source>
        <dbReference type="ARBA" id="ARBA00023125"/>
    </source>
</evidence>
<dbReference type="GeneTree" id="ENSGT01150000286958"/>
<feature type="region of interest" description="Disordered" evidence="8">
    <location>
        <begin position="317"/>
        <end position="339"/>
    </location>
</feature>
<dbReference type="PANTHER" id="PTHR23226">
    <property type="entry name" value="ZINC FINGER AND SCAN DOMAIN-CONTAINING"/>
    <property type="match status" value="1"/>
</dbReference>
<dbReference type="PANTHER" id="PTHR23226:SF240">
    <property type="entry name" value="GASTRULA ZINC FINGER PROTEIN XLCGF26.1-LIKE-RELATED"/>
    <property type="match status" value="1"/>
</dbReference>
<keyword evidence="5" id="KW-0862">Zinc</keyword>
<accession>A0A3B5KWM7</accession>
<dbReference type="InterPro" id="IPR036236">
    <property type="entry name" value="Znf_C2H2_sf"/>
</dbReference>
<dbReference type="Gene3D" id="3.30.160.60">
    <property type="entry name" value="Classic Zinc Finger"/>
    <property type="match status" value="4"/>
</dbReference>
<keyword evidence="2" id="KW-0479">Metal-binding</keyword>
<dbReference type="GO" id="GO:0000981">
    <property type="term" value="F:DNA-binding transcription factor activity, RNA polymerase II-specific"/>
    <property type="evidence" value="ECO:0007669"/>
    <property type="project" value="TreeGrafter"/>
</dbReference>
<feature type="region of interest" description="Disordered" evidence="8">
    <location>
        <begin position="94"/>
        <end position="114"/>
    </location>
</feature>
<keyword evidence="4 7" id="KW-0863">Zinc-finger</keyword>
<feature type="compositionally biased region" description="Basic and acidic residues" evidence="8">
    <location>
        <begin position="317"/>
        <end position="326"/>
    </location>
</feature>
<evidence type="ECO:0000313" key="11">
    <source>
        <dbReference type="Proteomes" id="UP000005226"/>
    </source>
</evidence>
<evidence type="ECO:0000256" key="7">
    <source>
        <dbReference type="PROSITE-ProRule" id="PRU00042"/>
    </source>
</evidence>
<reference evidence="10" key="2">
    <citation type="submission" date="2025-08" db="UniProtKB">
        <authorList>
            <consortium name="Ensembl"/>
        </authorList>
    </citation>
    <scope>IDENTIFICATION</scope>
</reference>
<dbReference type="FunFam" id="3.30.160.60:FF:000151">
    <property type="entry name" value="Zinc finger and SCAN domain-containing 21"/>
    <property type="match status" value="1"/>
</dbReference>
<evidence type="ECO:0000256" key="4">
    <source>
        <dbReference type="ARBA" id="ARBA00022771"/>
    </source>
</evidence>
<dbReference type="PROSITE" id="PS50157">
    <property type="entry name" value="ZINC_FINGER_C2H2_2"/>
    <property type="match status" value="4"/>
</dbReference>
<evidence type="ECO:0000256" key="8">
    <source>
        <dbReference type="SAM" id="MobiDB-lite"/>
    </source>
</evidence>
<dbReference type="OMA" id="CGAQTEV"/>
<evidence type="ECO:0000256" key="3">
    <source>
        <dbReference type="ARBA" id="ARBA00022737"/>
    </source>
</evidence>
<feature type="domain" description="C2H2-type" evidence="9">
    <location>
        <begin position="435"/>
        <end position="462"/>
    </location>
</feature>
<evidence type="ECO:0000256" key="2">
    <source>
        <dbReference type="ARBA" id="ARBA00022723"/>
    </source>
</evidence>
<comment type="similarity">
    <text evidence="1">Belongs to the krueppel C2H2-type zinc-finger protein family.</text>
</comment>
<dbReference type="FunFam" id="3.30.160.60:FF:002343">
    <property type="entry name" value="Zinc finger protein 33A"/>
    <property type="match status" value="1"/>
</dbReference>
<dbReference type="SUPFAM" id="SSF57667">
    <property type="entry name" value="beta-beta-alpha zinc fingers"/>
    <property type="match status" value="2"/>
</dbReference>
<keyword evidence="6" id="KW-0238">DNA-binding</keyword>
<feature type="domain" description="C2H2-type" evidence="9">
    <location>
        <begin position="407"/>
        <end position="434"/>
    </location>
</feature>
<dbReference type="SMART" id="SM00355">
    <property type="entry name" value="ZnF_C2H2"/>
    <property type="match status" value="4"/>
</dbReference>
<evidence type="ECO:0000256" key="1">
    <source>
        <dbReference type="ARBA" id="ARBA00006991"/>
    </source>
</evidence>
<dbReference type="Ensembl" id="ENSTRUT00000057673.2">
    <property type="protein sequence ID" value="ENSTRUP00000057587.1"/>
    <property type="gene ID" value="ENSTRUG00000007394.3"/>
</dbReference>
<dbReference type="AlphaFoldDB" id="A0A3B5KWM7"/>
<dbReference type="InParanoid" id="A0A3B5KWM7"/>
<gene>
    <name evidence="10" type="primary">si:rp71-1g18.1</name>
</gene>
<sequence>MSADVVNLQAQVEAVLGSLVKAATVELIKLFEGRFRATARGPDGTRCADGEETFVVTNSLSTEGTKRSVGVQVDPQDTCGVLVPPLDEDGLKDRREQQQGAAAHRSQVGPARKQQVGVNFRGGGARVADLTAGQQRVALHFATFSSSCQIVVRTADVGQSRLCEADCPADGKAGTESVLDGTWDETLQNGSAQSSLAKSKPLIVLLDRLDAISPQKVKFVCPLNLGPEPPPAKPDVSEKPVKAEAQQACISTTGGSAYSLSPSDGSLTPAEVGVWERVHTPKENNDLHMKLKLASPEQQSTRPCRVHLVDMLTVPESERKFQDGDARGQNSKSRNGLHPLKDLRHHQGLHTGHRICCFSPCGNGTWRLKKVVAHTREGYVCSTCHKTFTRRKILRRHQRFHSGEKPYSCPACSKTFALRKSLRRHRRFHTGERPYMCPKCGKSFRLRENLKAHVRFHTGEKPYSCSTCGKMFRIARNLEKHGCHAVLVPSFRTIAGL</sequence>
<keyword evidence="3" id="KW-0677">Repeat</keyword>
<dbReference type="PROSITE" id="PS00028">
    <property type="entry name" value="ZINC_FINGER_C2H2_1"/>
    <property type="match status" value="3"/>
</dbReference>
<evidence type="ECO:0000313" key="10">
    <source>
        <dbReference type="Ensembl" id="ENSTRUP00000057587.1"/>
    </source>
</evidence>
<name>A0A3B5KWM7_TAKRU</name>
<protein>
    <submittedName>
        <fullName evidence="10">Zinc finger protein with KRAB and SCAN domains 7-like</fullName>
    </submittedName>
</protein>
<proteinExistence type="inferred from homology"/>
<feature type="domain" description="C2H2-type" evidence="9">
    <location>
        <begin position="379"/>
        <end position="406"/>
    </location>
</feature>
<feature type="domain" description="C2H2-type" evidence="9">
    <location>
        <begin position="463"/>
        <end position="481"/>
    </location>
</feature>
<reference evidence="10 11" key="1">
    <citation type="journal article" date="2011" name="Genome Biol. Evol.">
        <title>Integration of the genetic map and genome assembly of fugu facilitates insights into distinct features of genome evolution in teleosts and mammals.</title>
        <authorList>
            <person name="Kai W."/>
            <person name="Kikuchi K."/>
            <person name="Tohari S."/>
            <person name="Chew A.K."/>
            <person name="Tay A."/>
            <person name="Fujiwara A."/>
            <person name="Hosoya S."/>
            <person name="Suetake H."/>
            <person name="Naruse K."/>
            <person name="Brenner S."/>
            <person name="Suzuki Y."/>
            <person name="Venkatesh B."/>
        </authorList>
    </citation>
    <scope>NUCLEOTIDE SEQUENCE [LARGE SCALE GENOMIC DNA]</scope>
</reference>
<evidence type="ECO:0000256" key="5">
    <source>
        <dbReference type="ARBA" id="ARBA00022833"/>
    </source>
</evidence>
<dbReference type="InterPro" id="IPR013087">
    <property type="entry name" value="Znf_C2H2_type"/>
</dbReference>
<keyword evidence="11" id="KW-1185">Reference proteome</keyword>
<dbReference type="Proteomes" id="UP000005226">
    <property type="component" value="Chromosome 22"/>
</dbReference>
<dbReference type="Pfam" id="PF00096">
    <property type="entry name" value="zf-C2H2"/>
    <property type="match status" value="4"/>
</dbReference>
<dbReference type="FunFam" id="3.30.160.60:FF:000176">
    <property type="entry name" value="zinc finger protein 70"/>
    <property type="match status" value="1"/>
</dbReference>